<feature type="transmembrane region" description="Helical" evidence="6">
    <location>
        <begin position="84"/>
        <end position="113"/>
    </location>
</feature>
<keyword evidence="4 6" id="KW-1133">Transmembrane helix</keyword>
<evidence type="ECO:0000256" key="1">
    <source>
        <dbReference type="ARBA" id="ARBA00004651"/>
    </source>
</evidence>
<evidence type="ECO:0000256" key="2">
    <source>
        <dbReference type="ARBA" id="ARBA00022475"/>
    </source>
</evidence>
<feature type="transmembrane region" description="Helical" evidence="6">
    <location>
        <begin position="254"/>
        <end position="275"/>
    </location>
</feature>
<gene>
    <name evidence="8" type="ORF">Voc01_073600</name>
</gene>
<evidence type="ECO:0000256" key="4">
    <source>
        <dbReference type="ARBA" id="ARBA00022989"/>
    </source>
</evidence>
<accession>A0A8J4A1M0</accession>
<keyword evidence="2" id="KW-1003">Cell membrane</keyword>
<evidence type="ECO:0000256" key="3">
    <source>
        <dbReference type="ARBA" id="ARBA00022692"/>
    </source>
</evidence>
<dbReference type="PANTHER" id="PTHR23513">
    <property type="entry name" value="INTEGRAL MEMBRANE EFFLUX PROTEIN-RELATED"/>
    <property type="match status" value="1"/>
</dbReference>
<feature type="transmembrane region" description="Helical" evidence="6">
    <location>
        <begin position="346"/>
        <end position="369"/>
    </location>
</feature>
<keyword evidence="3 6" id="KW-0812">Transmembrane</keyword>
<dbReference type="GO" id="GO:0022857">
    <property type="term" value="F:transmembrane transporter activity"/>
    <property type="evidence" value="ECO:0007669"/>
    <property type="project" value="InterPro"/>
</dbReference>
<keyword evidence="5 6" id="KW-0472">Membrane</keyword>
<sequence>MDDRSVLRNREFLILWCGNGLSEVGTAAVRVACPVLALTISGSPATAGWMALAVGLPALLGQVPAGLVADLVDRRRTMLACRALSLVATVSAAVALLVDARAALAVLFVAAFLDSLASTFFNMAEYTAVRDVTTEAQRPTAYAWYQAETPVAVMLGRTLGGGLLTVGRAVPFLVDAVSNVVCLLALLALPRRRLAARTRRERTPLVAGVVEGFRWMWAVPLIRISTLVTGLTNALFQGVILLVIVVMTEQRQSGWGLGAVLAASGVGGVLGAAAAPRLLRRFGPERVYALSLWGWAVALVVVAAVPHPYALAPAWAAVGGIGAVSSVAMTVIRLRSVPEETFGRMLGAVALVTDGLGPLGGVVVGYLLAAAGSRVTGWALAGAMVVTCLLGHRALAAGRRAAVPVP</sequence>
<name>A0A8J4A1M0_9ACTN</name>
<proteinExistence type="predicted"/>
<comment type="subcellular location">
    <subcellularLocation>
        <location evidence="1">Cell membrane</location>
        <topology evidence="1">Multi-pass membrane protein</topology>
    </subcellularLocation>
</comment>
<feature type="transmembrane region" description="Helical" evidence="6">
    <location>
        <begin position="287"/>
        <end position="306"/>
    </location>
</feature>
<feature type="transmembrane region" description="Helical" evidence="6">
    <location>
        <begin position="49"/>
        <end position="72"/>
    </location>
</feature>
<dbReference type="PROSITE" id="PS50850">
    <property type="entry name" value="MFS"/>
    <property type="match status" value="1"/>
</dbReference>
<feature type="transmembrane region" description="Helical" evidence="6">
    <location>
        <begin position="12"/>
        <end position="37"/>
    </location>
</feature>
<feature type="transmembrane region" description="Helical" evidence="6">
    <location>
        <begin position="375"/>
        <end position="392"/>
    </location>
</feature>
<protein>
    <submittedName>
        <fullName evidence="8">MFS transporter</fullName>
    </submittedName>
</protein>
<evidence type="ECO:0000256" key="5">
    <source>
        <dbReference type="ARBA" id="ARBA00023136"/>
    </source>
</evidence>
<dbReference type="Gene3D" id="1.20.1250.20">
    <property type="entry name" value="MFS general substrate transporter like domains"/>
    <property type="match status" value="1"/>
</dbReference>
<dbReference type="InterPro" id="IPR011701">
    <property type="entry name" value="MFS"/>
</dbReference>
<organism evidence="8 9">
    <name type="scientific">Virgisporangium ochraceum</name>
    <dbReference type="NCBI Taxonomy" id="65505"/>
    <lineage>
        <taxon>Bacteria</taxon>
        <taxon>Bacillati</taxon>
        <taxon>Actinomycetota</taxon>
        <taxon>Actinomycetes</taxon>
        <taxon>Micromonosporales</taxon>
        <taxon>Micromonosporaceae</taxon>
        <taxon>Virgisporangium</taxon>
    </lineage>
</organism>
<feature type="transmembrane region" description="Helical" evidence="6">
    <location>
        <begin position="169"/>
        <end position="189"/>
    </location>
</feature>
<dbReference type="PANTHER" id="PTHR23513:SF6">
    <property type="entry name" value="MAJOR FACILITATOR SUPERFAMILY ASSOCIATED DOMAIN-CONTAINING PROTEIN"/>
    <property type="match status" value="1"/>
</dbReference>
<feature type="domain" description="Major facilitator superfamily (MFS) profile" evidence="7">
    <location>
        <begin position="11"/>
        <end position="399"/>
    </location>
</feature>
<evidence type="ECO:0000313" key="9">
    <source>
        <dbReference type="Proteomes" id="UP000635606"/>
    </source>
</evidence>
<dbReference type="EMBL" id="BOPH01000101">
    <property type="protein sequence ID" value="GIJ72443.1"/>
    <property type="molecule type" value="Genomic_DNA"/>
</dbReference>
<comment type="caution">
    <text evidence="8">The sequence shown here is derived from an EMBL/GenBank/DDBJ whole genome shotgun (WGS) entry which is preliminary data.</text>
</comment>
<keyword evidence="9" id="KW-1185">Reference proteome</keyword>
<evidence type="ECO:0000256" key="6">
    <source>
        <dbReference type="SAM" id="Phobius"/>
    </source>
</evidence>
<evidence type="ECO:0000259" key="7">
    <source>
        <dbReference type="PROSITE" id="PS50850"/>
    </source>
</evidence>
<dbReference type="InterPro" id="IPR036259">
    <property type="entry name" value="MFS_trans_sf"/>
</dbReference>
<dbReference type="SUPFAM" id="SSF103473">
    <property type="entry name" value="MFS general substrate transporter"/>
    <property type="match status" value="1"/>
</dbReference>
<dbReference type="AlphaFoldDB" id="A0A8J4A1M0"/>
<feature type="transmembrane region" description="Helical" evidence="6">
    <location>
        <begin position="312"/>
        <end position="334"/>
    </location>
</feature>
<dbReference type="Proteomes" id="UP000635606">
    <property type="component" value="Unassembled WGS sequence"/>
</dbReference>
<dbReference type="Pfam" id="PF07690">
    <property type="entry name" value="MFS_1"/>
    <property type="match status" value="1"/>
</dbReference>
<dbReference type="GO" id="GO:0005886">
    <property type="term" value="C:plasma membrane"/>
    <property type="evidence" value="ECO:0007669"/>
    <property type="project" value="UniProtKB-SubCell"/>
</dbReference>
<evidence type="ECO:0000313" key="8">
    <source>
        <dbReference type="EMBL" id="GIJ72443.1"/>
    </source>
</evidence>
<dbReference type="InterPro" id="IPR020846">
    <property type="entry name" value="MFS_dom"/>
</dbReference>
<reference evidence="8" key="1">
    <citation type="submission" date="2021-01" db="EMBL/GenBank/DDBJ databases">
        <title>Whole genome shotgun sequence of Virgisporangium ochraceum NBRC 16418.</title>
        <authorList>
            <person name="Komaki H."/>
            <person name="Tamura T."/>
        </authorList>
    </citation>
    <scope>NUCLEOTIDE SEQUENCE</scope>
    <source>
        <strain evidence="8">NBRC 16418</strain>
    </source>
</reference>
<dbReference type="RefSeq" id="WP_203932294.1">
    <property type="nucleotide sequence ID" value="NZ_BOPH01000101.1"/>
</dbReference>
<dbReference type="CDD" id="cd06173">
    <property type="entry name" value="MFS_MefA_like"/>
    <property type="match status" value="1"/>
</dbReference>
<feature type="transmembrane region" description="Helical" evidence="6">
    <location>
        <begin position="224"/>
        <end position="248"/>
    </location>
</feature>